<dbReference type="Proteomes" id="UP000737171">
    <property type="component" value="Unassembled WGS sequence"/>
</dbReference>
<evidence type="ECO:0000256" key="7">
    <source>
        <dbReference type="ARBA" id="ARBA00023239"/>
    </source>
</evidence>
<accession>A0ABX2ES19</accession>
<comment type="similarity">
    <text evidence="1 8">Belongs to the SOS response-associated peptidase family.</text>
</comment>
<keyword evidence="4 8" id="KW-0378">Hydrolase</keyword>
<evidence type="ECO:0000256" key="6">
    <source>
        <dbReference type="ARBA" id="ARBA00023125"/>
    </source>
</evidence>
<evidence type="ECO:0000313" key="9">
    <source>
        <dbReference type="EMBL" id="NRF71413.1"/>
    </source>
</evidence>
<evidence type="ECO:0000256" key="3">
    <source>
        <dbReference type="ARBA" id="ARBA00022763"/>
    </source>
</evidence>
<dbReference type="SUPFAM" id="SSF143081">
    <property type="entry name" value="BB1717-like"/>
    <property type="match status" value="1"/>
</dbReference>
<dbReference type="EC" id="3.4.-.-" evidence="8"/>
<dbReference type="PANTHER" id="PTHR13604:SF0">
    <property type="entry name" value="ABASIC SITE PROCESSING PROTEIN HMCES"/>
    <property type="match status" value="1"/>
</dbReference>
<evidence type="ECO:0000256" key="5">
    <source>
        <dbReference type="ARBA" id="ARBA00023124"/>
    </source>
</evidence>
<dbReference type="RefSeq" id="WP_281375245.1">
    <property type="nucleotide sequence ID" value="NZ_JABRWJ010000011.1"/>
</dbReference>
<dbReference type="InterPro" id="IPR036590">
    <property type="entry name" value="SRAP-like"/>
</dbReference>
<dbReference type="InterPro" id="IPR003738">
    <property type="entry name" value="SRAP"/>
</dbReference>
<evidence type="ECO:0000256" key="1">
    <source>
        <dbReference type="ARBA" id="ARBA00008136"/>
    </source>
</evidence>
<keyword evidence="2 8" id="KW-0645">Protease</keyword>
<gene>
    <name evidence="9" type="ORF">HLB44_30950</name>
</gene>
<keyword evidence="6" id="KW-0238">DNA-binding</keyword>
<keyword evidence="7" id="KW-0456">Lyase</keyword>
<evidence type="ECO:0000256" key="8">
    <source>
        <dbReference type="RuleBase" id="RU364100"/>
    </source>
</evidence>
<evidence type="ECO:0000313" key="10">
    <source>
        <dbReference type="Proteomes" id="UP000737171"/>
    </source>
</evidence>
<evidence type="ECO:0000256" key="4">
    <source>
        <dbReference type="ARBA" id="ARBA00022801"/>
    </source>
</evidence>
<proteinExistence type="inferred from homology"/>
<name>A0ABX2ES19_9BURK</name>
<protein>
    <recommendedName>
        <fullName evidence="8">Abasic site processing protein</fullName>
        <ecNumber evidence="8">3.4.-.-</ecNumber>
    </recommendedName>
</protein>
<organism evidence="9 10">
    <name type="scientific">Pseudaquabacterium terrae</name>
    <dbReference type="NCBI Taxonomy" id="2732868"/>
    <lineage>
        <taxon>Bacteria</taxon>
        <taxon>Pseudomonadati</taxon>
        <taxon>Pseudomonadota</taxon>
        <taxon>Betaproteobacteria</taxon>
        <taxon>Burkholderiales</taxon>
        <taxon>Sphaerotilaceae</taxon>
        <taxon>Pseudaquabacterium</taxon>
    </lineage>
</organism>
<sequence>MCNLYNMSPKGEVERYIGAMWREQMRLDNPVPPFGTGLFARAAAGGGLELVAGQWGMIRPGSPARREMVGKRPRMVNNSRAETVAKLATFRQAWAKGQRCLIPAEWYQEPNWETARNVWWRLRRTDGEQWAIAGLWSEWTDRETGEVVPNYTAITVNCDDHPMLKRLHRPDPELPPDRQDKRSLVHIDPVDWDAWLNGSEDQALQLLRPPALELFDQTDARRTDELLQQLAAEREPTLF</sequence>
<dbReference type="EMBL" id="JABRWJ010000011">
    <property type="protein sequence ID" value="NRF71413.1"/>
    <property type="molecule type" value="Genomic_DNA"/>
</dbReference>
<reference evidence="9 10" key="1">
    <citation type="submission" date="2020-05" db="EMBL/GenBank/DDBJ databases">
        <title>Aquincola sp. isolate from soil.</title>
        <authorList>
            <person name="Han J."/>
            <person name="Kim D.-U."/>
        </authorList>
    </citation>
    <scope>NUCLEOTIDE SEQUENCE [LARGE SCALE GENOMIC DNA]</scope>
    <source>
        <strain evidence="9 10">S2</strain>
    </source>
</reference>
<dbReference type="Gene3D" id="3.90.1680.10">
    <property type="entry name" value="SOS response associated peptidase-like"/>
    <property type="match status" value="1"/>
</dbReference>
<dbReference type="PANTHER" id="PTHR13604">
    <property type="entry name" value="DC12-RELATED"/>
    <property type="match status" value="1"/>
</dbReference>
<keyword evidence="3" id="KW-0227">DNA damage</keyword>
<evidence type="ECO:0000256" key="2">
    <source>
        <dbReference type="ARBA" id="ARBA00022670"/>
    </source>
</evidence>
<keyword evidence="10" id="KW-1185">Reference proteome</keyword>
<keyword evidence="5" id="KW-0190">Covalent protein-DNA linkage</keyword>
<comment type="caution">
    <text evidence="9">The sequence shown here is derived from an EMBL/GenBank/DDBJ whole genome shotgun (WGS) entry which is preliminary data.</text>
</comment>
<dbReference type="Pfam" id="PF02586">
    <property type="entry name" value="SRAP"/>
    <property type="match status" value="1"/>
</dbReference>